<dbReference type="RefSeq" id="WP_043120380.1">
    <property type="nucleotide sequence ID" value="NZ_JTDL01000046.1"/>
</dbReference>
<evidence type="ECO:0000259" key="6">
    <source>
        <dbReference type="Pfam" id="PF17851"/>
    </source>
</evidence>
<dbReference type="InterPro" id="IPR023296">
    <property type="entry name" value="Glyco_hydro_beta-prop_sf"/>
</dbReference>
<dbReference type="InterPro" id="IPR006710">
    <property type="entry name" value="Glyco_hydro_43"/>
</dbReference>
<name>A0A0B2AS24_9MICC</name>
<evidence type="ECO:0000256" key="1">
    <source>
        <dbReference type="ARBA" id="ARBA00009865"/>
    </source>
</evidence>
<dbReference type="Gene3D" id="2.60.120.200">
    <property type="match status" value="1"/>
</dbReference>
<dbReference type="SUPFAM" id="SSF49899">
    <property type="entry name" value="Concanavalin A-like lectins/glucanases"/>
    <property type="match status" value="1"/>
</dbReference>
<keyword evidence="2 5" id="KW-0378">Hydrolase</keyword>
<organism evidence="7 8">
    <name type="scientific">Sinomonas humi</name>
    <dbReference type="NCBI Taxonomy" id="1338436"/>
    <lineage>
        <taxon>Bacteria</taxon>
        <taxon>Bacillati</taxon>
        <taxon>Actinomycetota</taxon>
        <taxon>Actinomycetes</taxon>
        <taxon>Micrococcales</taxon>
        <taxon>Micrococcaceae</taxon>
        <taxon>Sinomonas</taxon>
    </lineage>
</organism>
<feature type="domain" description="Beta-xylosidase C-terminal Concanavalin A-like" evidence="6">
    <location>
        <begin position="203"/>
        <end position="374"/>
    </location>
</feature>
<dbReference type="AlphaFoldDB" id="A0A0B2AS24"/>
<evidence type="ECO:0000313" key="7">
    <source>
        <dbReference type="EMBL" id="KHL04750.1"/>
    </source>
</evidence>
<dbReference type="Pfam" id="PF04616">
    <property type="entry name" value="Glyco_hydro_43"/>
    <property type="match status" value="1"/>
</dbReference>
<dbReference type="GO" id="GO:0004553">
    <property type="term" value="F:hydrolase activity, hydrolyzing O-glycosyl compounds"/>
    <property type="evidence" value="ECO:0007669"/>
    <property type="project" value="InterPro"/>
</dbReference>
<feature type="non-terminal residue" evidence="7">
    <location>
        <position position="1"/>
    </location>
</feature>
<evidence type="ECO:0000256" key="5">
    <source>
        <dbReference type="RuleBase" id="RU361187"/>
    </source>
</evidence>
<dbReference type="EMBL" id="JTDL01000046">
    <property type="protein sequence ID" value="KHL04750.1"/>
    <property type="molecule type" value="Genomic_DNA"/>
</dbReference>
<dbReference type="SUPFAM" id="SSF75005">
    <property type="entry name" value="Arabinanase/levansucrase/invertase"/>
    <property type="match status" value="1"/>
</dbReference>
<evidence type="ECO:0000256" key="3">
    <source>
        <dbReference type="ARBA" id="ARBA00023295"/>
    </source>
</evidence>
<dbReference type="InterPro" id="IPR041542">
    <property type="entry name" value="GH43_C2"/>
</dbReference>
<comment type="similarity">
    <text evidence="1 5">Belongs to the glycosyl hydrolase 43 family.</text>
</comment>
<dbReference type="Gene3D" id="2.115.10.20">
    <property type="entry name" value="Glycosyl hydrolase domain, family 43"/>
    <property type="match status" value="1"/>
</dbReference>
<evidence type="ECO:0000313" key="8">
    <source>
        <dbReference type="Proteomes" id="UP000030982"/>
    </source>
</evidence>
<dbReference type="PANTHER" id="PTHR42812">
    <property type="entry name" value="BETA-XYLOSIDASE"/>
    <property type="match status" value="1"/>
</dbReference>
<evidence type="ECO:0000256" key="4">
    <source>
        <dbReference type="PIRSR" id="PIRSR606710-2"/>
    </source>
</evidence>
<sequence length="393" mass="42560">LIVNSALAEGPWSDPVFVPEAVGIDPDLVWDGEGTAHLSWKSFHPDLSGIASAPVDLRTGAFLDEPAILWAGTGLPHTEAPHLYRIGGWWYLFVAEGGTERGHVVSVARSRSLRGPYEGAPTNPILTHRSTDDPVQNTGHADLVQTADGGWAIVYLGVRPRGTGHGFHVNGRETFIAGLDWVDGWPVIREDRFVVPAQVHSFTDDFTGEHLHPRWISPGAGPASFTAAVPDGLRLTHGAERDSPALLATRSLDPEWTAELCLDVSRGRARVLVRLDDDHWYGLEADRHSAEVVLHVGPVVGTPTRIPMTGQSQLTVKVHARQRPAPQPWGAHPEPDLVGFALLVEGREVPLGEFDGRYLSTEVAGGFTGRVWGVEVLEGEVTVTSARYGSHTL</sequence>
<proteinExistence type="inferred from homology"/>
<dbReference type="STRING" id="1338436.LK10_04130"/>
<gene>
    <name evidence="7" type="ORF">LK10_04130</name>
</gene>
<feature type="site" description="Important for catalytic activity, responsible for pKa modulation of the active site Glu and correct orientation of both the proton donor and substrate" evidence="4">
    <location>
        <position position="25"/>
    </location>
</feature>
<accession>A0A0B2AS24</accession>
<reference evidence="7 8" key="1">
    <citation type="submission" date="2014-09" db="EMBL/GenBank/DDBJ databases">
        <title>Genome sequence of Sinomonas sp. MUSC 117.</title>
        <authorList>
            <person name="Lee L.-H."/>
        </authorList>
    </citation>
    <scope>NUCLEOTIDE SEQUENCE [LARGE SCALE GENOMIC DNA]</scope>
    <source>
        <strain evidence="7 8">MUSC 117</strain>
    </source>
</reference>
<dbReference type="PANTHER" id="PTHR42812:SF12">
    <property type="entry name" value="BETA-XYLOSIDASE-RELATED"/>
    <property type="match status" value="1"/>
</dbReference>
<evidence type="ECO:0000256" key="2">
    <source>
        <dbReference type="ARBA" id="ARBA00022801"/>
    </source>
</evidence>
<comment type="caution">
    <text evidence="7">The sequence shown here is derived from an EMBL/GenBank/DDBJ whole genome shotgun (WGS) entry which is preliminary data.</text>
</comment>
<dbReference type="Pfam" id="PF17851">
    <property type="entry name" value="GH43_C2"/>
    <property type="match status" value="1"/>
</dbReference>
<keyword evidence="3 5" id="KW-0326">Glycosidase</keyword>
<dbReference type="OrthoDB" id="9801455at2"/>
<keyword evidence="8" id="KW-1185">Reference proteome</keyword>
<protein>
    <submittedName>
        <fullName evidence="7">Beta-xylosidase</fullName>
    </submittedName>
</protein>
<dbReference type="InterPro" id="IPR051795">
    <property type="entry name" value="Glycosyl_Hydrlase_43"/>
</dbReference>
<dbReference type="Proteomes" id="UP000030982">
    <property type="component" value="Unassembled WGS sequence"/>
</dbReference>
<dbReference type="GO" id="GO:0005975">
    <property type="term" value="P:carbohydrate metabolic process"/>
    <property type="evidence" value="ECO:0007669"/>
    <property type="project" value="InterPro"/>
</dbReference>
<dbReference type="InterPro" id="IPR013320">
    <property type="entry name" value="ConA-like_dom_sf"/>
</dbReference>